<dbReference type="AlphaFoldDB" id="A0A158FED1"/>
<dbReference type="PANTHER" id="PTHR33713">
    <property type="entry name" value="ANTITOXIN YAFN-RELATED"/>
    <property type="match status" value="1"/>
</dbReference>
<dbReference type="EMBL" id="FCOK02000004">
    <property type="protein sequence ID" value="SAL18087.1"/>
    <property type="molecule type" value="Genomic_DNA"/>
</dbReference>
<evidence type="ECO:0000256" key="2">
    <source>
        <dbReference type="RuleBase" id="RU362080"/>
    </source>
</evidence>
<reference evidence="3 4" key="1">
    <citation type="submission" date="2016-01" db="EMBL/GenBank/DDBJ databases">
        <authorList>
            <person name="Oliw E.H."/>
        </authorList>
    </citation>
    <scope>NUCLEOTIDE SEQUENCE [LARGE SCALE GENOMIC DNA]</scope>
    <source>
        <strain evidence="3">LMG 27134</strain>
    </source>
</reference>
<evidence type="ECO:0000313" key="3">
    <source>
        <dbReference type="EMBL" id="SAL18087.1"/>
    </source>
</evidence>
<dbReference type="InterPro" id="IPR006442">
    <property type="entry name" value="Antitoxin_Phd/YefM"/>
</dbReference>
<comment type="function">
    <text evidence="2">Antitoxin component of a type II toxin-antitoxin (TA) system.</text>
</comment>
<dbReference type="InterPro" id="IPR051405">
    <property type="entry name" value="phD/YefM_antitoxin"/>
</dbReference>
<accession>A0A158FED1</accession>
<dbReference type="RefSeq" id="WP_062082971.1">
    <property type="nucleotide sequence ID" value="NZ_FCOK02000004.1"/>
</dbReference>
<dbReference type="Proteomes" id="UP000054683">
    <property type="component" value="Unassembled WGS sequence"/>
</dbReference>
<comment type="similarity">
    <text evidence="1 2">Belongs to the phD/YefM antitoxin family.</text>
</comment>
<dbReference type="Pfam" id="PF02604">
    <property type="entry name" value="PhdYeFM_antitox"/>
    <property type="match status" value="1"/>
</dbReference>
<dbReference type="NCBIfam" id="TIGR01552">
    <property type="entry name" value="phd_fam"/>
    <property type="match status" value="1"/>
</dbReference>
<proteinExistence type="inferred from homology"/>
<dbReference type="PANTHER" id="PTHR33713:SF10">
    <property type="entry name" value="ANTITOXIN YAFN"/>
    <property type="match status" value="1"/>
</dbReference>
<name>A0A158FED1_9BURK</name>
<protein>
    <recommendedName>
        <fullName evidence="2">Antitoxin</fullName>
    </recommendedName>
</protein>
<dbReference type="InterPro" id="IPR036165">
    <property type="entry name" value="YefM-like_sf"/>
</dbReference>
<dbReference type="OrthoDB" id="5297687at2"/>
<organism evidence="3 4">
    <name type="scientific">Caballeronia udeis</name>
    <dbReference type="NCBI Taxonomy" id="1232866"/>
    <lineage>
        <taxon>Bacteria</taxon>
        <taxon>Pseudomonadati</taxon>
        <taxon>Pseudomonadota</taxon>
        <taxon>Betaproteobacteria</taxon>
        <taxon>Burkholderiales</taxon>
        <taxon>Burkholderiaceae</taxon>
        <taxon>Caballeronia</taxon>
    </lineage>
</organism>
<dbReference type="SUPFAM" id="SSF143120">
    <property type="entry name" value="YefM-like"/>
    <property type="match status" value="1"/>
</dbReference>
<evidence type="ECO:0000256" key="1">
    <source>
        <dbReference type="ARBA" id="ARBA00009981"/>
    </source>
</evidence>
<gene>
    <name evidence="3" type="ORF">AWB69_01032</name>
</gene>
<evidence type="ECO:0000313" key="4">
    <source>
        <dbReference type="Proteomes" id="UP000054683"/>
    </source>
</evidence>
<sequence length="80" mass="8810">MEAIHATQSVGISELKLNPSAVIESADGGAVAILNRNKPVAYLLPADHYEALLDRLEDYELADIVRARQDEPMVEVDIHK</sequence>